<evidence type="ECO:0000313" key="1">
    <source>
        <dbReference type="EMBL" id="PTB61361.1"/>
    </source>
</evidence>
<accession>A0A2T4AWD4</accession>
<organism evidence="1 2">
    <name type="scientific">Trichoderma citrinoviride</name>
    <dbReference type="NCBI Taxonomy" id="58853"/>
    <lineage>
        <taxon>Eukaryota</taxon>
        <taxon>Fungi</taxon>
        <taxon>Dikarya</taxon>
        <taxon>Ascomycota</taxon>
        <taxon>Pezizomycotina</taxon>
        <taxon>Sordariomycetes</taxon>
        <taxon>Hypocreomycetidae</taxon>
        <taxon>Hypocreales</taxon>
        <taxon>Hypocreaceae</taxon>
        <taxon>Trichoderma</taxon>
    </lineage>
</organism>
<dbReference type="GeneID" id="36602734"/>
<sequence>MADKMHILCPAIGVASSSPSSLFVETQIAKHLLAVGHINLRRGPATLLHRQHVQHGRRGGRHVLRAAIASGLFEGLAATAMLVPSSSITGKSA</sequence>
<dbReference type="RefSeq" id="XP_024744681.1">
    <property type="nucleotide sequence ID" value="XM_024894616.1"/>
</dbReference>
<evidence type="ECO:0000313" key="2">
    <source>
        <dbReference type="Proteomes" id="UP000241546"/>
    </source>
</evidence>
<reference evidence="2" key="1">
    <citation type="submission" date="2016-07" db="EMBL/GenBank/DDBJ databases">
        <title>Multiple horizontal gene transfer events from other fungi enriched the ability of initially mycotrophic Trichoderma (Ascomycota) to feed on dead plant biomass.</title>
        <authorList>
            <consortium name="DOE Joint Genome Institute"/>
            <person name="Atanasova L."/>
            <person name="Chenthamara K."/>
            <person name="Zhang J."/>
            <person name="Grujic M."/>
            <person name="Henrissat B."/>
            <person name="Kuo A."/>
            <person name="Aerts A."/>
            <person name="Salamov A."/>
            <person name="Lipzen A."/>
            <person name="Labutti K."/>
            <person name="Barry K."/>
            <person name="Miao Y."/>
            <person name="Rahimi M.J."/>
            <person name="Shen Q."/>
            <person name="Grigoriev I.V."/>
            <person name="Kubicek C.P."/>
            <person name="Druzhinina I.S."/>
        </authorList>
    </citation>
    <scope>NUCLEOTIDE SEQUENCE [LARGE SCALE GENOMIC DNA]</scope>
    <source>
        <strain evidence="2">TUCIM 6016</strain>
    </source>
</reference>
<proteinExistence type="predicted"/>
<dbReference type="EMBL" id="KZ680644">
    <property type="protein sequence ID" value="PTB61361.1"/>
    <property type="molecule type" value="Genomic_DNA"/>
</dbReference>
<dbReference type="AlphaFoldDB" id="A0A2T4AWD4"/>
<name>A0A2T4AWD4_9HYPO</name>
<keyword evidence="2" id="KW-1185">Reference proteome</keyword>
<dbReference type="Proteomes" id="UP000241546">
    <property type="component" value="Unassembled WGS sequence"/>
</dbReference>
<gene>
    <name evidence="1" type="ORF">BBK36DRAFT_1164121</name>
</gene>
<protein>
    <submittedName>
        <fullName evidence="1">Uncharacterized protein</fullName>
    </submittedName>
</protein>